<name>A0A1I2G5W6_9BURK</name>
<evidence type="ECO:0000256" key="2">
    <source>
        <dbReference type="ARBA" id="ARBA00007424"/>
    </source>
</evidence>
<comment type="catalytic activity">
    <reaction evidence="6 7">
        <text>(2S)-2-hydroxy-3-oxobutyl phosphate + 5-amino-6-(D-ribitylamino)uracil = 6,7-dimethyl-8-(1-D-ribityl)lumazine + phosphate + 2 H2O + H(+)</text>
        <dbReference type="Rhea" id="RHEA:26152"/>
        <dbReference type="ChEBI" id="CHEBI:15377"/>
        <dbReference type="ChEBI" id="CHEBI:15378"/>
        <dbReference type="ChEBI" id="CHEBI:15934"/>
        <dbReference type="ChEBI" id="CHEBI:43474"/>
        <dbReference type="ChEBI" id="CHEBI:58201"/>
        <dbReference type="ChEBI" id="CHEBI:58830"/>
        <dbReference type="EC" id="2.5.1.78"/>
    </reaction>
</comment>
<dbReference type="GO" id="GO:0009231">
    <property type="term" value="P:riboflavin biosynthetic process"/>
    <property type="evidence" value="ECO:0007669"/>
    <property type="project" value="UniProtKB-UniRule"/>
</dbReference>
<keyword evidence="10" id="KW-1185">Reference proteome</keyword>
<feature type="binding site" evidence="7">
    <location>
        <begin position="94"/>
        <end position="96"/>
    </location>
    <ligand>
        <name>5-amino-6-(D-ribitylamino)uracil</name>
        <dbReference type="ChEBI" id="CHEBI:15934"/>
    </ligand>
</feature>
<dbReference type="SUPFAM" id="SSF52121">
    <property type="entry name" value="Lumazine synthase"/>
    <property type="match status" value="1"/>
</dbReference>
<feature type="binding site" evidence="7">
    <location>
        <position position="36"/>
    </location>
    <ligand>
        <name>5-amino-6-(D-ribitylamino)uracil</name>
        <dbReference type="ChEBI" id="CHEBI:15934"/>
    </ligand>
</feature>
<organism evidence="9 10">
    <name type="scientific">Paracidovorax wautersii</name>
    <dbReference type="NCBI Taxonomy" id="1177982"/>
    <lineage>
        <taxon>Bacteria</taxon>
        <taxon>Pseudomonadati</taxon>
        <taxon>Pseudomonadota</taxon>
        <taxon>Betaproteobacteria</taxon>
        <taxon>Burkholderiales</taxon>
        <taxon>Comamonadaceae</taxon>
        <taxon>Paracidovorax</taxon>
    </lineage>
</organism>
<dbReference type="HAMAP" id="MF_00178">
    <property type="entry name" value="Lumazine_synth"/>
    <property type="match status" value="1"/>
</dbReference>
<evidence type="ECO:0000313" key="9">
    <source>
        <dbReference type="EMBL" id="SFF12578.1"/>
    </source>
</evidence>
<comment type="pathway">
    <text evidence="1 7">Cofactor biosynthesis; riboflavin biosynthesis; riboflavin from 2-hydroxy-3-oxobutyl phosphate and 5-amino-6-(D-ribitylamino)uracil: step 1/2.</text>
</comment>
<keyword evidence="5 7" id="KW-0808">Transferase</keyword>
<dbReference type="STRING" id="1177982.SAMN04489711_113103"/>
<sequence>MSQLQDLPLSALSSSSDASHPRDGAGTRYAFIAASWHAEIVGEAQAGFLAELATLGVPSDQVDVFKVPGAFEIPLHAKRLARSGRYAAIAGCALVVDGGIYRHDFVAQAVVSALMDVQLQTEVPMLSVVLTPHHFHEHSEHRDYFRRHFVQKGAEAARAAVQTVQSLKQLDAALVV</sequence>
<dbReference type="GO" id="GO:0009349">
    <property type="term" value="C:riboflavin synthase complex"/>
    <property type="evidence" value="ECO:0007669"/>
    <property type="project" value="InterPro"/>
</dbReference>
<feature type="binding site" evidence="7">
    <location>
        <position position="141"/>
    </location>
    <ligand>
        <name>(2S)-2-hydroxy-3-oxobutyl phosphate</name>
        <dbReference type="ChEBI" id="CHEBI:58830"/>
    </ligand>
</feature>
<dbReference type="InterPro" id="IPR034964">
    <property type="entry name" value="LS"/>
</dbReference>
<evidence type="ECO:0000256" key="1">
    <source>
        <dbReference type="ARBA" id="ARBA00004917"/>
    </source>
</evidence>
<dbReference type="EMBL" id="FONX01000013">
    <property type="protein sequence ID" value="SFF12578.1"/>
    <property type="molecule type" value="Genomic_DNA"/>
</dbReference>
<protein>
    <recommendedName>
        <fullName evidence="3 7">6,7-dimethyl-8-ribityllumazine synthase</fullName>
        <shortName evidence="7">DMRL synthase</shortName>
        <shortName evidence="7">LS</shortName>
        <shortName evidence="7">Lumazine synthase</shortName>
        <ecNumber evidence="3 7">2.5.1.78</ecNumber>
    </recommendedName>
</protein>
<dbReference type="GO" id="GO:0000906">
    <property type="term" value="F:6,7-dimethyl-8-ribityllumazine synthase activity"/>
    <property type="evidence" value="ECO:0007669"/>
    <property type="project" value="UniProtKB-UniRule"/>
</dbReference>
<dbReference type="Pfam" id="PF00885">
    <property type="entry name" value="DMRL_synthase"/>
    <property type="match status" value="1"/>
</dbReference>
<dbReference type="RefSeq" id="WP_092940659.1">
    <property type="nucleotide sequence ID" value="NZ_FONX01000013.1"/>
</dbReference>
<dbReference type="Proteomes" id="UP000199119">
    <property type="component" value="Unassembled WGS sequence"/>
</dbReference>
<dbReference type="Gene3D" id="3.40.50.960">
    <property type="entry name" value="Lumazine/riboflavin synthase"/>
    <property type="match status" value="1"/>
</dbReference>
<comment type="function">
    <text evidence="7">Catalyzes the formation of 6,7-dimethyl-8-ribityllumazine by condensation of 5-amino-6-(D-ribitylamino)uracil with 3,4-dihydroxy-2-butanone 4-phosphate. This is the penultimate step in the biosynthesis of riboflavin.</text>
</comment>
<dbReference type="NCBIfam" id="NF009084">
    <property type="entry name" value="PRK12419.1"/>
    <property type="match status" value="1"/>
</dbReference>
<reference evidence="10" key="1">
    <citation type="submission" date="2016-10" db="EMBL/GenBank/DDBJ databases">
        <authorList>
            <person name="Varghese N."/>
            <person name="Submissions S."/>
        </authorList>
    </citation>
    <scope>NUCLEOTIDE SEQUENCE [LARGE SCALE GENOMIC DNA]</scope>
    <source>
        <strain evidence="10">DSM 27981</strain>
    </source>
</reference>
<evidence type="ECO:0000256" key="4">
    <source>
        <dbReference type="ARBA" id="ARBA00022619"/>
    </source>
</evidence>
<dbReference type="OrthoDB" id="9797659at2"/>
<dbReference type="EC" id="2.5.1.78" evidence="3 7"/>
<dbReference type="PANTHER" id="PTHR21058:SF0">
    <property type="entry name" value="6,7-DIMETHYL-8-RIBITYLLUMAZINE SYNTHASE"/>
    <property type="match status" value="1"/>
</dbReference>
<dbReference type="UniPathway" id="UPA00275">
    <property type="reaction ID" value="UER00404"/>
</dbReference>
<accession>A0A1I2G5W6</accession>
<gene>
    <name evidence="7" type="primary">ribH</name>
    <name evidence="9" type="ORF">SAMN04489711_113103</name>
</gene>
<evidence type="ECO:0000256" key="7">
    <source>
        <dbReference type="HAMAP-Rule" id="MF_00178"/>
    </source>
</evidence>
<evidence type="ECO:0000313" key="10">
    <source>
        <dbReference type="Proteomes" id="UP000199119"/>
    </source>
</evidence>
<comment type="caution">
    <text evidence="7">Lacks conserved residue(s) required for the propagation of feature annotation.</text>
</comment>
<dbReference type="AlphaFoldDB" id="A0A1I2G5W6"/>
<dbReference type="GO" id="GO:0005829">
    <property type="term" value="C:cytosol"/>
    <property type="evidence" value="ECO:0007669"/>
    <property type="project" value="TreeGrafter"/>
</dbReference>
<dbReference type="InterPro" id="IPR036467">
    <property type="entry name" value="LS/RS_sf"/>
</dbReference>
<proteinExistence type="inferred from homology"/>
<feature type="binding site" evidence="7">
    <location>
        <position position="127"/>
    </location>
    <ligand>
        <name>5-amino-6-(D-ribitylamino)uracil</name>
        <dbReference type="ChEBI" id="CHEBI:15934"/>
    </ligand>
</feature>
<feature type="region of interest" description="Disordered" evidence="8">
    <location>
        <begin position="1"/>
        <end position="21"/>
    </location>
</feature>
<feature type="compositionally biased region" description="Low complexity" evidence="8">
    <location>
        <begin position="1"/>
        <end position="18"/>
    </location>
</feature>
<evidence type="ECO:0000256" key="3">
    <source>
        <dbReference type="ARBA" id="ARBA00012664"/>
    </source>
</evidence>
<comment type="similarity">
    <text evidence="2 7">Belongs to the DMRL synthase family.</text>
</comment>
<evidence type="ECO:0000256" key="5">
    <source>
        <dbReference type="ARBA" id="ARBA00022679"/>
    </source>
</evidence>
<dbReference type="PANTHER" id="PTHR21058">
    <property type="entry name" value="6,7-DIMETHYL-8-RIBITYLLUMAZINE SYNTHASE DMRL SYNTHASE LUMAZINE SYNTHASE"/>
    <property type="match status" value="1"/>
</dbReference>
<dbReference type="InterPro" id="IPR002180">
    <property type="entry name" value="LS/RS"/>
</dbReference>
<evidence type="ECO:0000256" key="8">
    <source>
        <dbReference type="SAM" id="MobiDB-lite"/>
    </source>
</evidence>
<keyword evidence="4 7" id="KW-0686">Riboflavin biosynthesis</keyword>
<feature type="binding site" evidence="7">
    <location>
        <begin position="70"/>
        <end position="72"/>
    </location>
    <ligand>
        <name>5-amino-6-(D-ribitylamino)uracil</name>
        <dbReference type="ChEBI" id="CHEBI:15934"/>
    </ligand>
</feature>
<feature type="active site" description="Proton donor" evidence="7">
    <location>
        <position position="102"/>
    </location>
</feature>
<evidence type="ECO:0000256" key="6">
    <source>
        <dbReference type="ARBA" id="ARBA00048785"/>
    </source>
</evidence>